<feature type="domain" description="Glycosyl transferase family 1" evidence="2">
    <location>
        <begin position="195"/>
        <end position="351"/>
    </location>
</feature>
<dbReference type="GO" id="GO:0009103">
    <property type="term" value="P:lipopolysaccharide biosynthetic process"/>
    <property type="evidence" value="ECO:0007669"/>
    <property type="project" value="TreeGrafter"/>
</dbReference>
<evidence type="ECO:0000313" key="4">
    <source>
        <dbReference type="EMBL" id="PIW36332.1"/>
    </source>
</evidence>
<dbReference type="Pfam" id="PF00534">
    <property type="entry name" value="Glycos_transf_1"/>
    <property type="match status" value="1"/>
</dbReference>
<feature type="domain" description="Glycosyltransferase subfamily 4-like N-terminal" evidence="3">
    <location>
        <begin position="17"/>
        <end position="187"/>
    </location>
</feature>
<organism evidence="4 5">
    <name type="scientific">Candidatus Kerfeldbacteria bacterium CG15_BIG_FIL_POST_REV_8_21_14_020_45_12</name>
    <dbReference type="NCBI Taxonomy" id="2014247"/>
    <lineage>
        <taxon>Bacteria</taxon>
        <taxon>Candidatus Kerfeldiibacteriota</taxon>
    </lineage>
</organism>
<accession>A0A2M7H254</accession>
<name>A0A2M7H254_9BACT</name>
<evidence type="ECO:0000259" key="2">
    <source>
        <dbReference type="Pfam" id="PF00534"/>
    </source>
</evidence>
<evidence type="ECO:0000259" key="3">
    <source>
        <dbReference type="Pfam" id="PF13439"/>
    </source>
</evidence>
<dbReference type="CDD" id="cd03809">
    <property type="entry name" value="GT4_MtfB-like"/>
    <property type="match status" value="1"/>
</dbReference>
<dbReference type="PANTHER" id="PTHR46401:SF2">
    <property type="entry name" value="GLYCOSYLTRANSFERASE WBBK-RELATED"/>
    <property type="match status" value="1"/>
</dbReference>
<dbReference type="Pfam" id="PF13439">
    <property type="entry name" value="Glyco_transf_4"/>
    <property type="match status" value="1"/>
</dbReference>
<keyword evidence="1 4" id="KW-0808">Transferase</keyword>
<sequence>MRIGVDCRSLQEPQSAGVSVYTKQLLRAMLDLPESQEHQFVFFVNASGLGKNQEVLEIIQHGLESPLVEWRIHSVPNKLITTLQVLESRPGFNWMFGEVDVVFFPNIHFLPLVKQKIPYVLTMHDLSFERYPECFSAKGRLWHRLIKPAVLTKLADKVIAVSEHTRRDLIDLYYISPNKIEVVYPGLPKAAPAVFIDTPEQYILSLATLEPRKNLEALIEAFDLLRDDYPNLKLVLVGGGGWKSTAIQSRVANDPRIEYRGYVDEPTKQALLTAANAFVYPSLYEGFGFPPLEAQACGVPVIVGAHSSLPEVVGDSALLVDVLDASSIARSIKHVISDEPLRTELIKKGYENVRRYQWQQSAEKTLAAIKSVVQT</sequence>
<gene>
    <name evidence="4" type="ORF">COW24_06015</name>
</gene>
<reference evidence="4 5" key="1">
    <citation type="submission" date="2017-09" db="EMBL/GenBank/DDBJ databases">
        <title>Depth-based differentiation of microbial function through sediment-hosted aquifers and enrichment of novel symbionts in the deep terrestrial subsurface.</title>
        <authorList>
            <person name="Probst A.J."/>
            <person name="Ladd B."/>
            <person name="Jarett J.K."/>
            <person name="Geller-Mcgrath D.E."/>
            <person name="Sieber C.M."/>
            <person name="Emerson J.B."/>
            <person name="Anantharaman K."/>
            <person name="Thomas B.C."/>
            <person name="Malmstrom R."/>
            <person name="Stieglmeier M."/>
            <person name="Klingl A."/>
            <person name="Woyke T."/>
            <person name="Ryan C.M."/>
            <person name="Banfield J.F."/>
        </authorList>
    </citation>
    <scope>NUCLEOTIDE SEQUENCE [LARGE SCALE GENOMIC DNA]</scope>
    <source>
        <strain evidence="4">CG15_BIG_FIL_POST_REV_8_21_14_020_45_12</strain>
    </source>
</reference>
<dbReference type="InterPro" id="IPR028098">
    <property type="entry name" value="Glyco_trans_4-like_N"/>
</dbReference>
<dbReference type="SUPFAM" id="SSF53756">
    <property type="entry name" value="UDP-Glycosyltransferase/glycogen phosphorylase"/>
    <property type="match status" value="1"/>
</dbReference>
<dbReference type="AlphaFoldDB" id="A0A2M7H254"/>
<proteinExistence type="predicted"/>
<dbReference type="Proteomes" id="UP000230292">
    <property type="component" value="Unassembled WGS sequence"/>
</dbReference>
<dbReference type="InterPro" id="IPR001296">
    <property type="entry name" value="Glyco_trans_1"/>
</dbReference>
<protein>
    <submittedName>
        <fullName evidence="4">Glycosyltransferase family 1 protein</fullName>
    </submittedName>
</protein>
<evidence type="ECO:0000313" key="5">
    <source>
        <dbReference type="Proteomes" id="UP000230292"/>
    </source>
</evidence>
<comment type="caution">
    <text evidence="4">The sequence shown here is derived from an EMBL/GenBank/DDBJ whole genome shotgun (WGS) entry which is preliminary data.</text>
</comment>
<dbReference type="EMBL" id="PFGC01000062">
    <property type="protein sequence ID" value="PIW36332.1"/>
    <property type="molecule type" value="Genomic_DNA"/>
</dbReference>
<evidence type="ECO:0000256" key="1">
    <source>
        <dbReference type="ARBA" id="ARBA00022679"/>
    </source>
</evidence>
<dbReference type="Gene3D" id="3.40.50.2000">
    <property type="entry name" value="Glycogen Phosphorylase B"/>
    <property type="match status" value="2"/>
</dbReference>
<dbReference type="PANTHER" id="PTHR46401">
    <property type="entry name" value="GLYCOSYLTRANSFERASE WBBK-RELATED"/>
    <property type="match status" value="1"/>
</dbReference>
<dbReference type="GO" id="GO:0016757">
    <property type="term" value="F:glycosyltransferase activity"/>
    <property type="evidence" value="ECO:0007669"/>
    <property type="project" value="InterPro"/>
</dbReference>